<evidence type="ECO:0000313" key="7">
    <source>
        <dbReference type="EMBL" id="MVB12805.1"/>
    </source>
</evidence>
<dbReference type="Proteomes" id="UP000515909">
    <property type="component" value="Chromosome"/>
</dbReference>
<evidence type="ECO:0000313" key="10">
    <source>
        <dbReference type="Proteomes" id="UP000515909"/>
    </source>
</evidence>
<accession>A0A7G8TCH1</accession>
<dbReference type="GO" id="GO:0019563">
    <property type="term" value="P:glycerol catabolic process"/>
    <property type="evidence" value="ECO:0007669"/>
    <property type="project" value="InterPro"/>
</dbReference>
<keyword evidence="7" id="KW-0378">Hydrolase</keyword>
<dbReference type="InterPro" id="IPR012844">
    <property type="entry name" value="DhaM_N"/>
</dbReference>
<evidence type="ECO:0000313" key="9">
    <source>
        <dbReference type="Proteomes" id="UP000469440"/>
    </source>
</evidence>
<dbReference type="PANTHER" id="PTHR38594">
    <property type="entry name" value="PEP-DEPENDENT DIHYDROXYACETONE KINASE, PHOSPHORYL DONOR SUBUNIT DHAM"/>
    <property type="match status" value="1"/>
</dbReference>
<evidence type="ECO:0000259" key="6">
    <source>
        <dbReference type="PROSITE" id="PS51096"/>
    </source>
</evidence>
<dbReference type="PROSITE" id="PS51096">
    <property type="entry name" value="PTS_EIIA_TYPE_4"/>
    <property type="match status" value="1"/>
</dbReference>
<sequence>MVGLVIVSHSEKIAEGVRDLAKQIAGEAVRIEAAGGVADHKIGTDALRIEHAIRLADTGDGAVVLLDLGSAVLSTETALEFLDDARRGRVLIADAPLVEGTMTAAICASTGASLKEVVSAAKEACNANKL</sequence>
<dbReference type="Proteomes" id="UP000469440">
    <property type="component" value="Unassembled WGS sequence"/>
</dbReference>
<reference evidence="7 9" key="1">
    <citation type="submission" date="2019-09" db="EMBL/GenBank/DDBJ databases">
        <title>Genome sequence of Clostridium sp. EA1.</title>
        <authorList>
            <person name="Poehlein A."/>
            <person name="Bengelsdorf F.R."/>
            <person name="Daniel R."/>
        </authorList>
    </citation>
    <scope>NUCLEOTIDE SEQUENCE [LARGE SCALE GENOMIC DNA]</scope>
    <source>
        <strain evidence="7 9">EA1</strain>
    </source>
</reference>
<keyword evidence="9" id="KW-1185">Reference proteome</keyword>
<reference evidence="8 10" key="2">
    <citation type="submission" date="2020-08" db="EMBL/GenBank/DDBJ databases">
        <title>The isolate Caproiciproducens sp. 7D4C2 produces n-caproate at mildly acidic conditions from hexoses: genome and rBOX comparison with related strains and chain-elongating bacteria.</title>
        <authorList>
            <person name="Esquivel-Elizondo S."/>
            <person name="Bagci C."/>
            <person name="Temovska M."/>
            <person name="Jeon B.S."/>
            <person name="Bessarab I."/>
            <person name="Williams R.B.H."/>
            <person name="Huson D.H."/>
            <person name="Angenent L.T."/>
        </authorList>
    </citation>
    <scope>NUCLEOTIDE SEQUENCE [LARGE SCALE GENOMIC DNA]</scope>
    <source>
        <strain evidence="8 10">7D4C2</strain>
    </source>
</reference>
<dbReference type="InterPro" id="IPR036662">
    <property type="entry name" value="PTS_EIIA_man-typ_sf"/>
</dbReference>
<keyword evidence="8" id="KW-0418">Kinase</keyword>
<organism evidence="7 9">
    <name type="scientific">Caproicibacter fermentans</name>
    <dbReference type="NCBI Taxonomy" id="2576756"/>
    <lineage>
        <taxon>Bacteria</taxon>
        <taxon>Bacillati</taxon>
        <taxon>Bacillota</taxon>
        <taxon>Clostridia</taxon>
        <taxon>Eubacteriales</taxon>
        <taxon>Acutalibacteraceae</taxon>
        <taxon>Caproicibacter</taxon>
    </lineage>
</organism>
<dbReference type="KEGG" id="cfem:HCR03_03155"/>
<dbReference type="RefSeq" id="WP_066644131.1">
    <property type="nucleotide sequence ID" value="NZ_CP060286.1"/>
</dbReference>
<dbReference type="GO" id="GO:0009401">
    <property type="term" value="P:phosphoenolpyruvate-dependent sugar phosphotransferase system"/>
    <property type="evidence" value="ECO:0007669"/>
    <property type="project" value="InterPro"/>
</dbReference>
<dbReference type="PANTHER" id="PTHR38594:SF1">
    <property type="entry name" value="PEP-DEPENDENT DIHYDROXYACETONE KINASE, PHOSPHORYL DONOR SUBUNIT DHAM"/>
    <property type="match status" value="1"/>
</dbReference>
<dbReference type="GO" id="GO:0047324">
    <property type="term" value="F:phosphoenolpyruvate-glycerone phosphotransferase activity"/>
    <property type="evidence" value="ECO:0007669"/>
    <property type="project" value="UniProtKB-EC"/>
</dbReference>
<dbReference type="EC" id="2.7.1.121" evidence="3"/>
<dbReference type="GO" id="GO:0016787">
    <property type="term" value="F:hydrolase activity"/>
    <property type="evidence" value="ECO:0007669"/>
    <property type="project" value="UniProtKB-KW"/>
</dbReference>
<protein>
    <recommendedName>
        <fullName evidence="3">phosphoenolpyruvate--glycerone phosphotransferase</fullName>
        <ecNumber evidence="3">2.7.1.121</ecNumber>
    </recommendedName>
</protein>
<comment type="catalytic activity">
    <reaction evidence="1">
        <text>dihydroxyacetone + phosphoenolpyruvate = dihydroxyacetone phosphate + pyruvate</text>
        <dbReference type="Rhea" id="RHEA:18381"/>
        <dbReference type="ChEBI" id="CHEBI:15361"/>
        <dbReference type="ChEBI" id="CHEBI:16016"/>
        <dbReference type="ChEBI" id="CHEBI:57642"/>
        <dbReference type="ChEBI" id="CHEBI:58702"/>
        <dbReference type="EC" id="2.7.1.121"/>
    </reaction>
</comment>
<evidence type="ECO:0000256" key="2">
    <source>
        <dbReference type="ARBA" id="ARBA00002788"/>
    </source>
</evidence>
<comment type="function">
    <text evidence="2">Component of the dihydroxyacetone kinase complex, which is responsible for the phosphoenolpyruvate (PEP)-dependent phosphorylation of dihydroxyacetone. DhaM serves as the phosphoryl donor. Is phosphorylated by phosphoenolpyruvate in an EI- and HPr-dependent reaction, and a phosphorelay system on histidine residues finally leads to phosphoryl transfer to DhaL and dihydroxyacetone.</text>
</comment>
<gene>
    <name evidence="7" type="primary">dhaM</name>
    <name evidence="7" type="ORF">CAFE_35510</name>
    <name evidence="8" type="ORF">HCR03_03155</name>
</gene>
<feature type="domain" description="PTS EIIA type-4" evidence="6">
    <location>
        <begin position="1"/>
        <end position="130"/>
    </location>
</feature>
<proteinExistence type="predicted"/>
<dbReference type="Pfam" id="PF03610">
    <property type="entry name" value="EIIA-man"/>
    <property type="match status" value="1"/>
</dbReference>
<keyword evidence="4 8" id="KW-0808">Transferase</keyword>
<dbReference type="SUPFAM" id="SSF53062">
    <property type="entry name" value="PTS system fructose IIA component-like"/>
    <property type="match status" value="1"/>
</dbReference>
<dbReference type="EMBL" id="VWXL01000104">
    <property type="protein sequence ID" value="MVB12805.1"/>
    <property type="molecule type" value="Genomic_DNA"/>
</dbReference>
<dbReference type="InterPro" id="IPR004701">
    <property type="entry name" value="PTS_EIIA_man-typ"/>
</dbReference>
<evidence type="ECO:0000256" key="4">
    <source>
        <dbReference type="ARBA" id="ARBA00022679"/>
    </source>
</evidence>
<evidence type="ECO:0000256" key="1">
    <source>
        <dbReference type="ARBA" id="ARBA00001113"/>
    </source>
</evidence>
<name>A0A6N8I4D2_9FIRM</name>
<dbReference type="NCBIfam" id="TIGR02364">
    <property type="entry name" value="dha_pts"/>
    <property type="match status" value="1"/>
</dbReference>
<evidence type="ECO:0000256" key="5">
    <source>
        <dbReference type="ARBA" id="ARBA00046577"/>
    </source>
</evidence>
<accession>A0A6N8I4D2</accession>
<dbReference type="OrthoDB" id="7065393at2"/>
<dbReference type="InterPro" id="IPR039643">
    <property type="entry name" value="DhaM"/>
</dbReference>
<dbReference type="GO" id="GO:0016020">
    <property type="term" value="C:membrane"/>
    <property type="evidence" value="ECO:0007669"/>
    <property type="project" value="InterPro"/>
</dbReference>
<comment type="subunit">
    <text evidence="5">Homodimer. The dihydroxyacetone kinase complex is composed of a homodimer of DhaM, a homodimer of DhaK and the subunit DhaL.</text>
</comment>
<dbReference type="Gene3D" id="3.40.50.510">
    <property type="entry name" value="Phosphotransferase system, mannose-type IIA component"/>
    <property type="match status" value="1"/>
</dbReference>
<evidence type="ECO:0000256" key="3">
    <source>
        <dbReference type="ARBA" id="ARBA00012095"/>
    </source>
</evidence>
<dbReference type="EMBL" id="CP060286">
    <property type="protein sequence ID" value="QNK41312.1"/>
    <property type="molecule type" value="Genomic_DNA"/>
</dbReference>
<evidence type="ECO:0000313" key="8">
    <source>
        <dbReference type="EMBL" id="QNK41312.1"/>
    </source>
</evidence>
<dbReference type="AlphaFoldDB" id="A0A6N8I4D2"/>